<protein>
    <submittedName>
        <fullName evidence="1">Uncharacterized protein</fullName>
    </submittedName>
</protein>
<dbReference type="RefSeq" id="WP_031579541.1">
    <property type="nucleotide sequence ID" value="NZ_FOXF01000001.1"/>
</dbReference>
<gene>
    <name evidence="1" type="ORF">SAMN02910344_00029</name>
</gene>
<evidence type="ECO:0000313" key="2">
    <source>
        <dbReference type="Proteomes" id="UP000243745"/>
    </source>
</evidence>
<evidence type="ECO:0000313" key="1">
    <source>
        <dbReference type="EMBL" id="SFO96645.1"/>
    </source>
</evidence>
<dbReference type="OrthoDB" id="8565179at2"/>
<keyword evidence="2" id="KW-1185">Reference proteome</keyword>
<dbReference type="EMBL" id="FOXF01000001">
    <property type="protein sequence ID" value="SFO96645.1"/>
    <property type="molecule type" value="Genomic_DNA"/>
</dbReference>
<proteinExistence type="predicted"/>
<organism evidence="1 2">
    <name type="scientific">Ruminobacter amylophilus</name>
    <dbReference type="NCBI Taxonomy" id="867"/>
    <lineage>
        <taxon>Bacteria</taxon>
        <taxon>Pseudomonadati</taxon>
        <taxon>Pseudomonadota</taxon>
        <taxon>Gammaproteobacteria</taxon>
        <taxon>Aeromonadales</taxon>
        <taxon>Succinivibrionaceae</taxon>
        <taxon>Ruminobacter</taxon>
    </lineage>
</organism>
<dbReference type="AlphaFoldDB" id="A0A662ZF05"/>
<dbReference type="Proteomes" id="UP000243745">
    <property type="component" value="Unassembled WGS sequence"/>
</dbReference>
<accession>A0A662ZF05</accession>
<reference evidence="1 2" key="1">
    <citation type="submission" date="2016-10" db="EMBL/GenBank/DDBJ databases">
        <authorList>
            <person name="Varghese N."/>
            <person name="Submissions S."/>
        </authorList>
    </citation>
    <scope>NUCLEOTIDE SEQUENCE [LARGE SCALE GENOMIC DNA]</scope>
    <source>
        <strain evidence="1 2">DSM 1361</strain>
    </source>
</reference>
<name>A0A662ZF05_9GAMM</name>
<sequence length="213" mass="24343">MSIRKTTEMLLSGKFVCAVTSPEAFNDLRNPETFETVSSLLRPLNRKISHTKGGNAFYASWLNLDDNSDRDSISREFEGLRNQLRPVISFVLELMDCDLRDHPLNVGDIISEAEIVTILENNNFLNERNVALLRLLTTKHASAPVPTQVKFIFDHMKKFGIIAETIEGSRRFQFTGKLEYIYEVLEYINSREQILEKNADEQQLAVQGDIFNG</sequence>